<dbReference type="Gene3D" id="3.90.1150.10">
    <property type="entry name" value="Aspartate Aminotransferase, domain 1"/>
    <property type="match status" value="1"/>
</dbReference>
<dbReference type="InterPro" id="IPR015422">
    <property type="entry name" value="PyrdxlP-dep_Trfase_small"/>
</dbReference>
<dbReference type="AlphaFoldDB" id="A0A1F6FNP0"/>
<comment type="cofactor">
    <cofactor evidence="1">
        <name>pyridoxal 5'-phosphate</name>
        <dbReference type="ChEBI" id="CHEBI:597326"/>
    </cofactor>
</comment>
<dbReference type="InterPro" id="IPR015421">
    <property type="entry name" value="PyrdxlP-dep_Trfase_major"/>
</dbReference>
<evidence type="ECO:0000313" key="11">
    <source>
        <dbReference type="Proteomes" id="UP000177968"/>
    </source>
</evidence>
<evidence type="ECO:0000256" key="3">
    <source>
        <dbReference type="ARBA" id="ARBA00022679"/>
    </source>
</evidence>
<feature type="domain" description="Aminotransferase class V" evidence="9">
    <location>
        <begin position="7"/>
        <end position="380"/>
    </location>
</feature>
<keyword evidence="4" id="KW-0479">Metal-binding</keyword>
<evidence type="ECO:0000256" key="2">
    <source>
        <dbReference type="ARBA" id="ARBA00006490"/>
    </source>
</evidence>
<dbReference type="GO" id="GO:0046872">
    <property type="term" value="F:metal ion binding"/>
    <property type="evidence" value="ECO:0007669"/>
    <property type="project" value="UniProtKB-KW"/>
</dbReference>
<dbReference type="InterPro" id="IPR015424">
    <property type="entry name" value="PyrdxlP-dep_Trfase"/>
</dbReference>
<dbReference type="PANTHER" id="PTHR11601:SF34">
    <property type="entry name" value="CYSTEINE DESULFURASE"/>
    <property type="match status" value="1"/>
</dbReference>
<evidence type="ECO:0000313" key="10">
    <source>
        <dbReference type="EMBL" id="OGG87468.1"/>
    </source>
</evidence>
<dbReference type="EMBL" id="MFMO01000027">
    <property type="protein sequence ID" value="OGG87468.1"/>
    <property type="molecule type" value="Genomic_DNA"/>
</dbReference>
<dbReference type="Gene3D" id="3.40.640.10">
    <property type="entry name" value="Type I PLP-dependent aspartate aminotransferase-like (Major domain)"/>
    <property type="match status" value="1"/>
</dbReference>
<protein>
    <recommendedName>
        <fullName evidence="9">Aminotransferase class V domain-containing protein</fullName>
    </recommendedName>
</protein>
<comment type="similarity">
    <text evidence="2">Belongs to the class-V pyridoxal-phosphate-dependent aminotransferase family. NifS/IscS subfamily.</text>
</comment>
<evidence type="ECO:0000256" key="1">
    <source>
        <dbReference type="ARBA" id="ARBA00001933"/>
    </source>
</evidence>
<sequence>MFRKRRIYLDYASAPPVLPEALRAMREAEHLIGNPGAIHEEGVAMRAKLEDARARIAALLGIKAREIVFTSGLTESNNLAILGFARKLLLSGGNLDDTHWIVSAIEHDSVLECFAEIERLGGSVSHANPDMYGSIKPQEIVRLLRKETVLVSVGWANNEIGTIQPLTKIAHILRAYEKEQGTIVALHADAGQAPLYLPTIVNSLGVDLLSFGANKLYGPHGIGALYIGSRMLAGGIAPIIMGGAQEKGIRAGTESVTLAAGFAAAFEVVARERDAEAKRLSELRDTLVRELSAGIPDLVINGDLKHALPHMLNISIPNISSEYIVLALDREGIAISTKSACREGEQASHVVAELGGESWRAKNTLRFSLGKETAQSDVERTAQALRQTVVDFQTRS</sequence>
<name>A0A1F6FNP0_9BACT</name>
<dbReference type="PIRSF" id="PIRSF005572">
    <property type="entry name" value="NifS"/>
    <property type="match status" value="1"/>
</dbReference>
<dbReference type="GO" id="GO:0031071">
    <property type="term" value="F:cysteine desulfurase activity"/>
    <property type="evidence" value="ECO:0007669"/>
    <property type="project" value="UniProtKB-EC"/>
</dbReference>
<gene>
    <name evidence="10" type="ORF">A3H15_00970</name>
</gene>
<dbReference type="GO" id="GO:0051536">
    <property type="term" value="F:iron-sulfur cluster binding"/>
    <property type="evidence" value="ECO:0007669"/>
    <property type="project" value="UniProtKB-KW"/>
</dbReference>
<reference evidence="10 11" key="1">
    <citation type="journal article" date="2016" name="Nat. Commun.">
        <title>Thousands of microbial genomes shed light on interconnected biogeochemical processes in an aquifer system.</title>
        <authorList>
            <person name="Anantharaman K."/>
            <person name="Brown C.T."/>
            <person name="Hug L.A."/>
            <person name="Sharon I."/>
            <person name="Castelle C.J."/>
            <person name="Probst A.J."/>
            <person name="Thomas B.C."/>
            <person name="Singh A."/>
            <person name="Wilkins M.J."/>
            <person name="Karaoz U."/>
            <person name="Brodie E.L."/>
            <person name="Williams K.H."/>
            <person name="Hubbard S.S."/>
            <person name="Banfield J.F."/>
        </authorList>
    </citation>
    <scope>NUCLEOTIDE SEQUENCE [LARGE SCALE GENOMIC DNA]</scope>
</reference>
<evidence type="ECO:0000259" key="9">
    <source>
        <dbReference type="Pfam" id="PF00266"/>
    </source>
</evidence>
<evidence type="ECO:0000256" key="8">
    <source>
        <dbReference type="ARBA" id="ARBA00050776"/>
    </source>
</evidence>
<proteinExistence type="inferred from homology"/>
<dbReference type="PANTHER" id="PTHR11601">
    <property type="entry name" value="CYSTEINE DESULFURYLASE FAMILY MEMBER"/>
    <property type="match status" value="1"/>
</dbReference>
<evidence type="ECO:0000256" key="5">
    <source>
        <dbReference type="ARBA" id="ARBA00022898"/>
    </source>
</evidence>
<keyword evidence="3" id="KW-0808">Transferase</keyword>
<dbReference type="Pfam" id="PF00266">
    <property type="entry name" value="Aminotran_5"/>
    <property type="match status" value="1"/>
</dbReference>
<comment type="catalytic activity">
    <reaction evidence="8">
        <text>(sulfur carrier)-H + L-cysteine = (sulfur carrier)-SH + L-alanine</text>
        <dbReference type="Rhea" id="RHEA:43892"/>
        <dbReference type="Rhea" id="RHEA-COMP:14737"/>
        <dbReference type="Rhea" id="RHEA-COMP:14739"/>
        <dbReference type="ChEBI" id="CHEBI:29917"/>
        <dbReference type="ChEBI" id="CHEBI:35235"/>
        <dbReference type="ChEBI" id="CHEBI:57972"/>
        <dbReference type="ChEBI" id="CHEBI:64428"/>
        <dbReference type="EC" id="2.8.1.7"/>
    </reaction>
</comment>
<dbReference type="Proteomes" id="UP000177968">
    <property type="component" value="Unassembled WGS sequence"/>
</dbReference>
<keyword evidence="5" id="KW-0663">Pyridoxal phosphate</keyword>
<organism evidence="10 11">
    <name type="scientific">Candidatus Kaiserbacteria bacterium RIFCSPLOWO2_12_FULL_50_28</name>
    <dbReference type="NCBI Taxonomy" id="1798527"/>
    <lineage>
        <taxon>Bacteria</taxon>
        <taxon>Candidatus Kaiseribacteriota</taxon>
    </lineage>
</organism>
<comment type="caution">
    <text evidence="10">The sequence shown here is derived from an EMBL/GenBank/DDBJ whole genome shotgun (WGS) entry which is preliminary data.</text>
</comment>
<evidence type="ECO:0000256" key="6">
    <source>
        <dbReference type="ARBA" id="ARBA00023004"/>
    </source>
</evidence>
<dbReference type="InterPro" id="IPR000192">
    <property type="entry name" value="Aminotrans_V_dom"/>
</dbReference>
<dbReference type="SUPFAM" id="SSF53383">
    <property type="entry name" value="PLP-dependent transferases"/>
    <property type="match status" value="1"/>
</dbReference>
<keyword evidence="7" id="KW-0411">Iron-sulfur</keyword>
<evidence type="ECO:0000256" key="4">
    <source>
        <dbReference type="ARBA" id="ARBA00022723"/>
    </source>
</evidence>
<dbReference type="Gene3D" id="1.10.260.50">
    <property type="match status" value="1"/>
</dbReference>
<keyword evidence="6" id="KW-0408">Iron</keyword>
<evidence type="ECO:0000256" key="7">
    <source>
        <dbReference type="ARBA" id="ARBA00023014"/>
    </source>
</evidence>
<dbReference type="InterPro" id="IPR016454">
    <property type="entry name" value="Cysteine_dSase"/>
</dbReference>
<accession>A0A1F6FNP0</accession>